<name>A0A2A2L5R6_9BILA</name>
<sequence>MADEEQLKLDDEELISNSGLSETIDEHDLSSIEAQMAELEEEQKKLKQIQSDLQGTMNMSSGSQSNLSVQSAEEKAESDSKSVYVGNVDYATTAEDLERHFHGCGSVHRVTILCDKFTGHPKGFAYVEFAEKEGMQNALAMTDSLLKGRQIKVCFKTNKAQN</sequence>
<dbReference type="STRING" id="2018661.A0A2A2L5R6"/>
<dbReference type="PROSITE" id="PS50102">
    <property type="entry name" value="RRM"/>
    <property type="match status" value="1"/>
</dbReference>
<dbReference type="GO" id="GO:0008143">
    <property type="term" value="F:poly(A) binding"/>
    <property type="evidence" value="ECO:0007669"/>
    <property type="project" value="TreeGrafter"/>
</dbReference>
<feature type="compositionally biased region" description="Low complexity" evidence="3">
    <location>
        <begin position="57"/>
        <end position="71"/>
    </location>
</feature>
<dbReference type="OrthoDB" id="4726at2759"/>
<protein>
    <recommendedName>
        <fullName evidence="4">RRM domain-containing protein</fullName>
    </recommendedName>
</protein>
<proteinExistence type="predicted"/>
<evidence type="ECO:0000259" key="4">
    <source>
        <dbReference type="PROSITE" id="PS50102"/>
    </source>
</evidence>
<dbReference type="SUPFAM" id="SSF54928">
    <property type="entry name" value="RNA-binding domain, RBD"/>
    <property type="match status" value="1"/>
</dbReference>
<feature type="domain" description="RRM" evidence="4">
    <location>
        <begin position="81"/>
        <end position="158"/>
    </location>
</feature>
<dbReference type="InterPro" id="IPR035979">
    <property type="entry name" value="RBD_domain_sf"/>
</dbReference>
<dbReference type="Proteomes" id="UP000218231">
    <property type="component" value="Unassembled WGS sequence"/>
</dbReference>
<keyword evidence="1 2" id="KW-0694">RNA-binding</keyword>
<dbReference type="GO" id="GO:0005634">
    <property type="term" value="C:nucleus"/>
    <property type="evidence" value="ECO:0007669"/>
    <property type="project" value="TreeGrafter"/>
</dbReference>
<keyword evidence="6" id="KW-1185">Reference proteome</keyword>
<dbReference type="Pfam" id="PF00076">
    <property type="entry name" value="RRM_1"/>
    <property type="match status" value="1"/>
</dbReference>
<feature type="region of interest" description="Disordered" evidence="3">
    <location>
        <begin position="41"/>
        <end position="81"/>
    </location>
</feature>
<organism evidence="5 6">
    <name type="scientific">Diploscapter pachys</name>
    <dbReference type="NCBI Taxonomy" id="2018661"/>
    <lineage>
        <taxon>Eukaryota</taxon>
        <taxon>Metazoa</taxon>
        <taxon>Ecdysozoa</taxon>
        <taxon>Nematoda</taxon>
        <taxon>Chromadorea</taxon>
        <taxon>Rhabditida</taxon>
        <taxon>Rhabditina</taxon>
        <taxon>Rhabditomorpha</taxon>
        <taxon>Rhabditoidea</taxon>
        <taxon>Rhabditidae</taxon>
        <taxon>Diploscapter</taxon>
    </lineage>
</organism>
<dbReference type="InterPro" id="IPR012677">
    <property type="entry name" value="Nucleotide-bd_a/b_plait_sf"/>
</dbReference>
<dbReference type="PANTHER" id="PTHR23236:SF12">
    <property type="entry name" value="EUKARYOTIC INITIATION FACTOR 4B-RELATED"/>
    <property type="match status" value="1"/>
</dbReference>
<evidence type="ECO:0000256" key="2">
    <source>
        <dbReference type="PROSITE-ProRule" id="PRU00176"/>
    </source>
</evidence>
<accession>A0A2A2L5R6</accession>
<dbReference type="EMBL" id="LIAE01007162">
    <property type="protein sequence ID" value="PAV81520.1"/>
    <property type="molecule type" value="Genomic_DNA"/>
</dbReference>
<dbReference type="PANTHER" id="PTHR23236">
    <property type="entry name" value="EUKARYOTIC TRANSLATION INITIATION FACTOR 4B/4H"/>
    <property type="match status" value="1"/>
</dbReference>
<evidence type="ECO:0000313" key="6">
    <source>
        <dbReference type="Proteomes" id="UP000218231"/>
    </source>
</evidence>
<feature type="region of interest" description="Disordered" evidence="3">
    <location>
        <begin position="1"/>
        <end position="29"/>
    </location>
</feature>
<evidence type="ECO:0000256" key="3">
    <source>
        <dbReference type="SAM" id="MobiDB-lite"/>
    </source>
</evidence>
<dbReference type="Gene3D" id="3.30.70.330">
    <property type="match status" value="1"/>
</dbReference>
<evidence type="ECO:0000256" key="1">
    <source>
        <dbReference type="ARBA" id="ARBA00022884"/>
    </source>
</evidence>
<dbReference type="SMART" id="SM00360">
    <property type="entry name" value="RRM"/>
    <property type="match status" value="1"/>
</dbReference>
<evidence type="ECO:0000313" key="5">
    <source>
        <dbReference type="EMBL" id="PAV81520.1"/>
    </source>
</evidence>
<comment type="caution">
    <text evidence="5">The sequence shown here is derived from an EMBL/GenBank/DDBJ whole genome shotgun (WGS) entry which is preliminary data.</text>
</comment>
<dbReference type="AlphaFoldDB" id="A0A2A2L5R6"/>
<gene>
    <name evidence="5" type="ORF">WR25_13942</name>
</gene>
<reference evidence="5 6" key="1">
    <citation type="journal article" date="2017" name="Curr. Biol.">
        <title>Genome architecture and evolution of a unichromosomal asexual nematode.</title>
        <authorList>
            <person name="Fradin H."/>
            <person name="Zegar C."/>
            <person name="Gutwein M."/>
            <person name="Lucas J."/>
            <person name="Kovtun M."/>
            <person name="Corcoran D."/>
            <person name="Baugh L.R."/>
            <person name="Kiontke K."/>
            <person name="Gunsalus K."/>
            <person name="Fitch D.H."/>
            <person name="Piano F."/>
        </authorList>
    </citation>
    <scope>NUCLEOTIDE SEQUENCE [LARGE SCALE GENOMIC DNA]</scope>
    <source>
        <strain evidence="5">PF1309</strain>
    </source>
</reference>
<dbReference type="InterPro" id="IPR000504">
    <property type="entry name" value="RRM_dom"/>
</dbReference>